<evidence type="ECO:0008006" key="2">
    <source>
        <dbReference type="Google" id="ProtNLM"/>
    </source>
</evidence>
<gene>
    <name evidence="1" type="ORF">glysoja_042388</name>
</gene>
<dbReference type="Proteomes" id="UP000053555">
    <property type="component" value="Unassembled WGS sequence"/>
</dbReference>
<dbReference type="EMBL" id="KN667692">
    <property type="protein sequence ID" value="KHN06119.1"/>
    <property type="molecule type" value="Genomic_DNA"/>
</dbReference>
<proteinExistence type="predicted"/>
<accession>A0A0B2PF16</accession>
<evidence type="ECO:0000313" key="1">
    <source>
        <dbReference type="EMBL" id="KHN06119.1"/>
    </source>
</evidence>
<name>A0A0B2PF16_GLYSO</name>
<dbReference type="AlphaFoldDB" id="A0A0B2PF16"/>
<reference evidence="1" key="1">
    <citation type="submission" date="2014-07" db="EMBL/GenBank/DDBJ databases">
        <title>Identification of a novel salt tolerance gene in wild soybean by whole-genome sequencing.</title>
        <authorList>
            <person name="Lam H.-M."/>
            <person name="Qi X."/>
            <person name="Li M.-W."/>
            <person name="Liu X."/>
            <person name="Xie M."/>
            <person name="Ni M."/>
            <person name="Xu X."/>
        </authorList>
    </citation>
    <scope>NUCLEOTIDE SEQUENCE [LARGE SCALE GENOMIC DNA]</scope>
    <source>
        <tissue evidence="1">Root</tissue>
    </source>
</reference>
<feature type="non-terminal residue" evidence="1">
    <location>
        <position position="1"/>
    </location>
</feature>
<organism evidence="1">
    <name type="scientific">Glycine soja</name>
    <name type="common">Wild soybean</name>
    <dbReference type="NCBI Taxonomy" id="3848"/>
    <lineage>
        <taxon>Eukaryota</taxon>
        <taxon>Viridiplantae</taxon>
        <taxon>Streptophyta</taxon>
        <taxon>Embryophyta</taxon>
        <taxon>Tracheophyta</taxon>
        <taxon>Spermatophyta</taxon>
        <taxon>Magnoliopsida</taxon>
        <taxon>eudicotyledons</taxon>
        <taxon>Gunneridae</taxon>
        <taxon>Pentapetalae</taxon>
        <taxon>rosids</taxon>
        <taxon>fabids</taxon>
        <taxon>Fabales</taxon>
        <taxon>Fabaceae</taxon>
        <taxon>Papilionoideae</taxon>
        <taxon>50 kb inversion clade</taxon>
        <taxon>NPAAA clade</taxon>
        <taxon>indigoferoid/millettioid clade</taxon>
        <taxon>Phaseoleae</taxon>
        <taxon>Glycine</taxon>
        <taxon>Glycine subgen. Soja</taxon>
    </lineage>
</organism>
<sequence>IEADLNKLEEDTSDRQLFSQEVLIRKQLQEALWKVAQSHESLLRQKARSRWIKEGDCNSQYFHLMMNANRRNNSLKGMMIDGSWIDEPERVKEAVRLFF</sequence>
<feature type="non-terminal residue" evidence="1">
    <location>
        <position position="99"/>
    </location>
</feature>
<protein>
    <recommendedName>
        <fullName evidence="2">RNA-directed DNA polymerase (Reverse transcriptase)</fullName>
    </recommendedName>
</protein>